<dbReference type="Pfam" id="PF13456">
    <property type="entry name" value="RVT_3"/>
    <property type="match status" value="1"/>
</dbReference>
<evidence type="ECO:0000259" key="2">
    <source>
        <dbReference type="PROSITE" id="PS50879"/>
    </source>
</evidence>
<dbReference type="PROSITE" id="PS50878">
    <property type="entry name" value="RT_POL"/>
    <property type="match status" value="1"/>
</dbReference>
<dbReference type="CDD" id="cd01650">
    <property type="entry name" value="RT_nLTR_like"/>
    <property type="match status" value="1"/>
</dbReference>
<sequence>MDAASAPGTDGFSGRLYQRCWDVLGSDVVLAVQDFFITGVIFPGLNSSFIVLLPKLRESILVDQFRPIVLSNFLFKISSKILADRLARVAARIISPQQFGFIRDRHIEDCIALASDCVNVLQKKCYGGNLAMKIDIRKAFDTLDWLSVLLNGVPEGYFCCSRGVRQEDPLSPLLFGIAEDFLSRLLTKLVDSSQILPISSPRGFLAPTHLLYADDVLIFCRGTQKNLKHIMGAFGDYGDISGQLVNWGKSSIFFGSSISPSRIGSLHSLVGMQIGQLPFSYLGVPLFRGKPRKAVLRPIADKILSKFAKWKGKSLSLAGRATLIRSVITGSFVHSFMIYKWPSSLLSLINCKLRNLLWTGSCEETKLVRVAWYRCCRPYSQGGLGLKDLRLLNDSLLRKFTWKFMTSDSFAFTFLRERYLKHLQKPRGGYVTSSIWSSLRMNYNSLLKEGIWLIGENSQRDFWRDNWLGVPILELLGIPNYLANPLRAKVSDFIHEGKWVLDGCFRVRFPDLCFRIDRITISPVVDSLVWANSRDGRVSCKAAYSQFLRDIPQVVWWRDVWSRFIPPSRLALTWRLMLNRLPTEDRLCRSGFQLASRCSICGVSSESADHLFLHCPLAVALWEAVFSTFQRRVSTNTWQSFFLQAMSVSFSEQVQILWKVAIHAVIWGVWTARNQWIFEGKSVDFRSALSLVWRAVSEANHLEIGCMRNCMDDLLILRRFGLQGRPSKAPVIKSVVWSPPAPGWIKVNTDGAALGSPGVGGCGGIFQNCRAFVKGCFAIPLGQVFVFEAELLAASLAINFAWKYGWHRIWLESDSSYVVQLLSSRSEMVPWRVRQAWQRCIFQISHMDFQVSHIFREGNQVADTLSKHALELQADSWWFFAPPFCSSLVGNDCMGRESFRFS</sequence>
<accession>A0AA39SC95</accession>
<proteinExistence type="predicted"/>
<reference evidence="3" key="1">
    <citation type="journal article" date="2022" name="Plant J.">
        <title>Strategies of tolerance reflected in two North American maple genomes.</title>
        <authorList>
            <person name="McEvoy S.L."/>
            <person name="Sezen U.U."/>
            <person name="Trouern-Trend A."/>
            <person name="McMahon S.M."/>
            <person name="Schaberg P.G."/>
            <person name="Yang J."/>
            <person name="Wegrzyn J.L."/>
            <person name="Swenson N.G."/>
        </authorList>
    </citation>
    <scope>NUCLEOTIDE SEQUENCE</scope>
    <source>
        <strain evidence="3">NS2018</strain>
    </source>
</reference>
<comment type="caution">
    <text evidence="3">The sequence shown here is derived from an EMBL/GenBank/DDBJ whole genome shotgun (WGS) entry which is preliminary data.</text>
</comment>
<dbReference type="CDD" id="cd06222">
    <property type="entry name" value="RNase_H_like"/>
    <property type="match status" value="1"/>
</dbReference>
<dbReference type="InterPro" id="IPR012337">
    <property type="entry name" value="RNaseH-like_sf"/>
</dbReference>
<feature type="domain" description="Reverse transcriptase" evidence="1">
    <location>
        <begin position="34"/>
        <end position="286"/>
    </location>
</feature>
<dbReference type="GO" id="GO:0004523">
    <property type="term" value="F:RNA-DNA hybrid ribonuclease activity"/>
    <property type="evidence" value="ECO:0007669"/>
    <property type="project" value="InterPro"/>
</dbReference>
<dbReference type="Pfam" id="PF00078">
    <property type="entry name" value="RVT_1"/>
    <property type="match status" value="1"/>
</dbReference>
<dbReference type="InterPro" id="IPR000477">
    <property type="entry name" value="RT_dom"/>
</dbReference>
<dbReference type="SUPFAM" id="SSF56672">
    <property type="entry name" value="DNA/RNA polymerases"/>
    <property type="match status" value="1"/>
</dbReference>
<evidence type="ECO:0000313" key="4">
    <source>
        <dbReference type="Proteomes" id="UP001168877"/>
    </source>
</evidence>
<reference evidence="3" key="2">
    <citation type="submission" date="2023-06" db="EMBL/GenBank/DDBJ databases">
        <authorList>
            <person name="Swenson N.G."/>
            <person name="Wegrzyn J.L."/>
            <person name="Mcevoy S.L."/>
        </authorList>
    </citation>
    <scope>NUCLEOTIDE SEQUENCE</scope>
    <source>
        <strain evidence="3">NS2018</strain>
        <tissue evidence="3">Leaf</tissue>
    </source>
</reference>
<dbReference type="AlphaFoldDB" id="A0AA39SC95"/>
<dbReference type="InterPro" id="IPR002156">
    <property type="entry name" value="RNaseH_domain"/>
</dbReference>
<dbReference type="SUPFAM" id="SSF53098">
    <property type="entry name" value="Ribonuclease H-like"/>
    <property type="match status" value="1"/>
</dbReference>
<gene>
    <name evidence="3" type="ORF">LWI29_004156</name>
</gene>
<dbReference type="Proteomes" id="UP001168877">
    <property type="component" value="Unassembled WGS sequence"/>
</dbReference>
<dbReference type="InterPro" id="IPR044730">
    <property type="entry name" value="RNase_H-like_dom_plant"/>
</dbReference>
<protein>
    <submittedName>
        <fullName evidence="3">Uncharacterized protein</fullName>
    </submittedName>
</protein>
<dbReference type="InterPro" id="IPR043502">
    <property type="entry name" value="DNA/RNA_pol_sf"/>
</dbReference>
<feature type="domain" description="RNase H type-1" evidence="2">
    <location>
        <begin position="741"/>
        <end position="871"/>
    </location>
</feature>
<keyword evidence="4" id="KW-1185">Reference proteome</keyword>
<dbReference type="PANTHER" id="PTHR33116">
    <property type="entry name" value="REVERSE TRANSCRIPTASE ZINC-BINDING DOMAIN-CONTAINING PROTEIN-RELATED-RELATED"/>
    <property type="match status" value="1"/>
</dbReference>
<dbReference type="Gene3D" id="3.30.420.10">
    <property type="entry name" value="Ribonuclease H-like superfamily/Ribonuclease H"/>
    <property type="match status" value="1"/>
</dbReference>
<organism evidence="3 4">
    <name type="scientific">Acer saccharum</name>
    <name type="common">Sugar maple</name>
    <dbReference type="NCBI Taxonomy" id="4024"/>
    <lineage>
        <taxon>Eukaryota</taxon>
        <taxon>Viridiplantae</taxon>
        <taxon>Streptophyta</taxon>
        <taxon>Embryophyta</taxon>
        <taxon>Tracheophyta</taxon>
        <taxon>Spermatophyta</taxon>
        <taxon>Magnoliopsida</taxon>
        <taxon>eudicotyledons</taxon>
        <taxon>Gunneridae</taxon>
        <taxon>Pentapetalae</taxon>
        <taxon>rosids</taxon>
        <taxon>malvids</taxon>
        <taxon>Sapindales</taxon>
        <taxon>Sapindaceae</taxon>
        <taxon>Hippocastanoideae</taxon>
        <taxon>Acereae</taxon>
        <taxon>Acer</taxon>
    </lineage>
</organism>
<evidence type="ECO:0000313" key="3">
    <source>
        <dbReference type="EMBL" id="KAK0588683.1"/>
    </source>
</evidence>
<name>A0AA39SC95_ACESA</name>
<dbReference type="EMBL" id="JAUESC010000381">
    <property type="protein sequence ID" value="KAK0588683.1"/>
    <property type="molecule type" value="Genomic_DNA"/>
</dbReference>
<dbReference type="InterPro" id="IPR026960">
    <property type="entry name" value="RVT-Znf"/>
</dbReference>
<evidence type="ECO:0000259" key="1">
    <source>
        <dbReference type="PROSITE" id="PS50878"/>
    </source>
</evidence>
<dbReference type="GO" id="GO:0003676">
    <property type="term" value="F:nucleic acid binding"/>
    <property type="evidence" value="ECO:0007669"/>
    <property type="project" value="InterPro"/>
</dbReference>
<dbReference type="PANTHER" id="PTHR33116:SF78">
    <property type="entry name" value="OS12G0587133 PROTEIN"/>
    <property type="match status" value="1"/>
</dbReference>
<dbReference type="Pfam" id="PF13966">
    <property type="entry name" value="zf-RVT"/>
    <property type="match status" value="1"/>
</dbReference>
<dbReference type="PROSITE" id="PS50879">
    <property type="entry name" value="RNASE_H_1"/>
    <property type="match status" value="1"/>
</dbReference>
<dbReference type="InterPro" id="IPR036397">
    <property type="entry name" value="RNaseH_sf"/>
</dbReference>